<dbReference type="GO" id="GO:0030001">
    <property type="term" value="P:metal ion transport"/>
    <property type="evidence" value="ECO:0007669"/>
    <property type="project" value="TreeGrafter"/>
</dbReference>
<dbReference type="PANTHER" id="PTHR11878">
    <property type="entry name" value="SODIUM/CALCIUM EXCHANGER"/>
    <property type="match status" value="1"/>
</dbReference>
<accession>A0A6M0CN20</accession>
<reference evidence="6 7" key="1">
    <citation type="submission" date="2020-01" db="EMBL/GenBank/DDBJ databases">
        <title>Spongiivirga citrea KCTC 32990T.</title>
        <authorList>
            <person name="Wang G."/>
        </authorList>
    </citation>
    <scope>NUCLEOTIDE SEQUENCE [LARGE SCALE GENOMIC DNA]</scope>
    <source>
        <strain evidence="6 7">KCTC 32990</strain>
    </source>
</reference>
<evidence type="ECO:0000259" key="5">
    <source>
        <dbReference type="SMART" id="SM00237"/>
    </source>
</evidence>
<name>A0A6M0CN20_9FLAO</name>
<feature type="domain" description="Calx-beta" evidence="5">
    <location>
        <begin position="685"/>
        <end position="783"/>
    </location>
</feature>
<keyword evidence="4" id="KW-0406">Ion transport</keyword>
<keyword evidence="3" id="KW-0106">Calcium</keyword>
<protein>
    <submittedName>
        <fullName evidence="6">DUF5060 domain-containing protein</fullName>
    </submittedName>
</protein>
<dbReference type="SUPFAM" id="SSF141072">
    <property type="entry name" value="CalX-like"/>
    <property type="match status" value="6"/>
</dbReference>
<dbReference type="InterPro" id="IPR051171">
    <property type="entry name" value="CaCA"/>
</dbReference>
<evidence type="ECO:0000313" key="6">
    <source>
        <dbReference type="EMBL" id="NER16887.1"/>
    </source>
</evidence>
<organism evidence="6 7">
    <name type="scientific">Spongiivirga citrea</name>
    <dbReference type="NCBI Taxonomy" id="1481457"/>
    <lineage>
        <taxon>Bacteria</taxon>
        <taxon>Pseudomonadati</taxon>
        <taxon>Bacteroidota</taxon>
        <taxon>Flavobacteriia</taxon>
        <taxon>Flavobacteriales</taxon>
        <taxon>Flavobacteriaceae</taxon>
        <taxon>Spongiivirga</taxon>
    </lineage>
</organism>
<dbReference type="InterPro" id="IPR013783">
    <property type="entry name" value="Ig-like_fold"/>
</dbReference>
<evidence type="ECO:0000256" key="4">
    <source>
        <dbReference type="ARBA" id="ARBA00023065"/>
    </source>
</evidence>
<dbReference type="Gene3D" id="2.60.40.10">
    <property type="entry name" value="Immunoglobulins"/>
    <property type="match status" value="1"/>
</dbReference>
<keyword evidence="7" id="KW-1185">Reference proteome</keyword>
<feature type="domain" description="Calx-beta" evidence="5">
    <location>
        <begin position="571"/>
        <end position="671"/>
    </location>
</feature>
<dbReference type="InterPro" id="IPR032260">
    <property type="entry name" value="DUF5060"/>
</dbReference>
<comment type="caution">
    <text evidence="6">The sequence shown here is derived from an EMBL/GenBank/DDBJ whole genome shotgun (WGS) entry which is preliminary data.</text>
</comment>
<dbReference type="InterPro" id="IPR024749">
    <property type="entry name" value="Collagen-bd_put"/>
</dbReference>
<dbReference type="Pfam" id="PF03160">
    <property type="entry name" value="Calx-beta"/>
    <property type="match status" value="6"/>
</dbReference>
<dbReference type="Pfam" id="PF16586">
    <property type="entry name" value="DUF5060"/>
    <property type="match status" value="1"/>
</dbReference>
<dbReference type="GO" id="GO:0016020">
    <property type="term" value="C:membrane"/>
    <property type="evidence" value="ECO:0007669"/>
    <property type="project" value="InterPro"/>
</dbReference>
<keyword evidence="1" id="KW-0732">Signal</keyword>
<dbReference type="Proteomes" id="UP000474296">
    <property type="component" value="Unassembled WGS sequence"/>
</dbReference>
<feature type="domain" description="Calx-beta" evidence="5">
    <location>
        <begin position="1019"/>
        <end position="1119"/>
    </location>
</feature>
<dbReference type="SMART" id="SM00237">
    <property type="entry name" value="Calx_beta"/>
    <property type="match status" value="5"/>
</dbReference>
<dbReference type="EMBL" id="JAABOQ010000002">
    <property type="protein sequence ID" value="NER16887.1"/>
    <property type="molecule type" value="Genomic_DNA"/>
</dbReference>
<proteinExistence type="predicted"/>
<feature type="domain" description="Calx-beta" evidence="5">
    <location>
        <begin position="906"/>
        <end position="1005"/>
    </location>
</feature>
<keyword evidence="2" id="KW-0677">Repeat</keyword>
<dbReference type="InterPro" id="IPR003644">
    <property type="entry name" value="Calx_beta"/>
</dbReference>
<gene>
    <name evidence="6" type="ORF">GWK10_06675</name>
</gene>
<dbReference type="PANTHER" id="PTHR11878:SF65">
    <property type="entry name" value="NA_CA-EXCHANGE PROTEIN, ISOFORM G"/>
    <property type="match status" value="1"/>
</dbReference>
<evidence type="ECO:0000256" key="2">
    <source>
        <dbReference type="ARBA" id="ARBA00022737"/>
    </source>
</evidence>
<feature type="domain" description="Calx-beta" evidence="5">
    <location>
        <begin position="797"/>
        <end position="892"/>
    </location>
</feature>
<evidence type="ECO:0000313" key="7">
    <source>
        <dbReference type="Proteomes" id="UP000474296"/>
    </source>
</evidence>
<dbReference type="InterPro" id="IPR038081">
    <property type="entry name" value="CalX-like_sf"/>
</dbReference>
<evidence type="ECO:0000256" key="3">
    <source>
        <dbReference type="ARBA" id="ARBA00022837"/>
    </source>
</evidence>
<sequence length="1342" mass="143020">MTIEFTDDATYSETGTPNPFIDRRLDVTFTGPSNQTYKVPGYFAADGNAAETSATTGDKWHVKFSPDEIGTWTYTTSFREGTDVAVIYPSSINDGTSGAIDGQSGSFVVTTTDKTGKDFRGKGRLQYDGSRYPRFTETGEYFIKAGPDSPENFLAYDEFDEVYHYAAPNRIKDWDAHLSLWQTGDPQWQGTRGRSIIGAVNYIADVKGLNAISFLTMNKVRGDTKDVTMNVDVPGSGQQAGGPIPDYTHYDVSRTAQWDIVFSYAQAKGVFLHFKTQEQENAGQLDEDPSNPGGFLGRERKLYYRELVARFGHHLVLNWNMGEENEGNTAQSPQNAVDSPERIAQLQYVADIDPYNHLRVVHSKGSNAQQDALYNPLLGNNSTLTGVSLQSARNAINDRVKHWIDQSGNAGKQWVISSDETGAGATDNQAFREEKIYGTYFAGGYGIEVYVSGQDLTLADWSSGVLSNVWDYCRYGLEFMNRLPFTEMTSDNSVINGTGNLAFVKTNDTYAIYLASASGTTNLDLGNTGDTFTVQWFDPRNGGDLQNGNITSVVSNGTEANLGSPPSNTSADWVVLVKNTAASLPSITINNVSVEEGANAVFTVTLDSDASGGFTVDFTTANNTAVSGVDYTANSGTLTFTGTAGEQQTITVNTTDDTDSESTEQFFVNLSNISNTGVSIDDPQGVGTINDNDSVTSSITISDETSVEGEDLIFEVILDNAVSGGFTVDFVTSDDGADAGADYTASSGTLTFAGTAGEVQRITINTNDDSVAESAEGLIVTLSNLSNTSVNLAKIQGFGTITDNDASISINDITVAEGENLVFTVNLNGSVSGGFNVDFTTADNTAISGEDYTQVSGSLSFAGTNGETQTISITTSDDTAVENTEQFFVNLSNLNTNLASITDGQGVGTINDNDTVSSSEINISDITVIEGEQAILQVTSSLEITGGFTVDFTTQDVTAISGQDYEASSGTLTFVGNADEAQQIIINTTDDGIVENTESFSVALSNATSNDVIIVDGESIVTLVDNDTAGGSGSISINDVSAIEGEQLSFAVTFIGQIDGGFSINYQAINGSATADEDYEISNGLLSFSGINGETLSINISSIDDNLVEGTEQFTIELSNPTSNGVTIQDGIGEATIIDNDAAPVISLTDGSAVEGSPIQISMSIDKTYSEDIRLNFGFTNNETNNLDFDNQAILVTIAAGAQEAELSIPTFTDNEVEENETFTIGIISVEQGVISNIDATAIGTILDGPAENNDIDPDNIIVAPVPLYEGNTISIRDTANGDHEIALFGISGNLILNKNISITNNMYQLVLNPDLVNGIYVVELKELSSQKVYVKTIVLNR</sequence>
<keyword evidence="4" id="KW-0813">Transport</keyword>
<dbReference type="GO" id="GO:0007154">
    <property type="term" value="P:cell communication"/>
    <property type="evidence" value="ECO:0007669"/>
    <property type="project" value="InterPro"/>
</dbReference>
<dbReference type="Pfam" id="PF12904">
    <property type="entry name" value="Collagen_bind_2"/>
    <property type="match status" value="1"/>
</dbReference>
<dbReference type="Gene3D" id="2.60.40.2030">
    <property type="match status" value="6"/>
</dbReference>
<evidence type="ECO:0000256" key="1">
    <source>
        <dbReference type="ARBA" id="ARBA00022729"/>
    </source>
</evidence>
<dbReference type="Gene3D" id="3.20.20.80">
    <property type="entry name" value="Glycosidases"/>
    <property type="match status" value="1"/>
</dbReference>